<evidence type="ECO:0000256" key="1">
    <source>
        <dbReference type="SAM" id="MobiDB-lite"/>
    </source>
</evidence>
<dbReference type="Pfam" id="PF01381">
    <property type="entry name" value="HTH_3"/>
    <property type="match status" value="1"/>
</dbReference>
<dbReference type="GO" id="GO:0003677">
    <property type="term" value="F:DNA binding"/>
    <property type="evidence" value="ECO:0007669"/>
    <property type="project" value="UniProtKB-KW"/>
</dbReference>
<organism evidence="3 4">
    <name type="scientific">Hyphomonas jannaschiana VP2</name>
    <dbReference type="NCBI Taxonomy" id="1280952"/>
    <lineage>
        <taxon>Bacteria</taxon>
        <taxon>Pseudomonadati</taxon>
        <taxon>Pseudomonadota</taxon>
        <taxon>Alphaproteobacteria</taxon>
        <taxon>Hyphomonadales</taxon>
        <taxon>Hyphomonadaceae</taxon>
        <taxon>Hyphomonas</taxon>
    </lineage>
</organism>
<dbReference type="Gene3D" id="1.10.260.40">
    <property type="entry name" value="lambda repressor-like DNA-binding domains"/>
    <property type="match status" value="1"/>
</dbReference>
<reference evidence="3 4" key="1">
    <citation type="journal article" date="2014" name="Antonie Van Leeuwenhoek">
        <title>Hyphomonas beringensis sp. nov. and Hyphomonas chukchiensis sp. nov., isolated from surface seawater of the Bering Sea and Chukchi Sea.</title>
        <authorList>
            <person name="Li C."/>
            <person name="Lai Q."/>
            <person name="Li G."/>
            <person name="Dong C."/>
            <person name="Wang J."/>
            <person name="Liao Y."/>
            <person name="Shao Z."/>
        </authorList>
    </citation>
    <scope>NUCLEOTIDE SEQUENCE [LARGE SCALE GENOMIC DNA]</scope>
    <source>
        <strain evidence="3 4">VP2</strain>
    </source>
</reference>
<comment type="caution">
    <text evidence="3">The sequence shown here is derived from an EMBL/GenBank/DDBJ whole genome shotgun (WGS) entry which is preliminary data.</text>
</comment>
<sequence length="134" mass="15017">MPSPANSSSPETRKPTDADRFVGQKVRQARRELGLTQEALATLLGITFQQVQKYESGQTRLSAGRLRSVAIAVRKPIDYFYEPFVIATPASGLAEKEARIRELRRDGKRLIDRIEDDRSLRAAIHILSALEKSP</sequence>
<accession>A0A059FLI0</accession>
<feature type="compositionally biased region" description="Polar residues" evidence="1">
    <location>
        <begin position="1"/>
        <end position="10"/>
    </location>
</feature>
<feature type="domain" description="HTH cro/C1-type" evidence="2">
    <location>
        <begin position="26"/>
        <end position="80"/>
    </location>
</feature>
<dbReference type="CDD" id="cd00093">
    <property type="entry name" value="HTH_XRE"/>
    <property type="match status" value="1"/>
</dbReference>
<proteinExistence type="predicted"/>
<evidence type="ECO:0000259" key="2">
    <source>
        <dbReference type="PROSITE" id="PS50943"/>
    </source>
</evidence>
<evidence type="ECO:0000313" key="4">
    <source>
        <dbReference type="Proteomes" id="UP000024816"/>
    </source>
</evidence>
<keyword evidence="4" id="KW-1185">Reference proteome</keyword>
<dbReference type="PROSITE" id="PS50943">
    <property type="entry name" value="HTH_CROC1"/>
    <property type="match status" value="1"/>
</dbReference>
<dbReference type="PATRIC" id="fig|1280952.3.peg.477"/>
<protein>
    <submittedName>
        <fullName evidence="3">DNA-binding protein</fullName>
    </submittedName>
</protein>
<dbReference type="SUPFAM" id="SSF47413">
    <property type="entry name" value="lambda repressor-like DNA-binding domains"/>
    <property type="match status" value="1"/>
</dbReference>
<dbReference type="SMART" id="SM00530">
    <property type="entry name" value="HTH_XRE"/>
    <property type="match status" value="1"/>
</dbReference>
<dbReference type="Proteomes" id="UP000024816">
    <property type="component" value="Unassembled WGS sequence"/>
</dbReference>
<dbReference type="AlphaFoldDB" id="A0A059FLI0"/>
<dbReference type="OrthoDB" id="9797172at2"/>
<evidence type="ECO:0000313" key="3">
    <source>
        <dbReference type="EMBL" id="KCZ91343.1"/>
    </source>
</evidence>
<dbReference type="STRING" id="1280952.HJA_02355"/>
<dbReference type="InterPro" id="IPR010982">
    <property type="entry name" value="Lambda_DNA-bd_dom_sf"/>
</dbReference>
<dbReference type="InterPro" id="IPR001387">
    <property type="entry name" value="Cro/C1-type_HTH"/>
</dbReference>
<feature type="compositionally biased region" description="Basic and acidic residues" evidence="1">
    <location>
        <begin position="11"/>
        <end position="21"/>
    </location>
</feature>
<gene>
    <name evidence="3" type="ORF">HJA_02355</name>
</gene>
<dbReference type="eggNOG" id="COG1396">
    <property type="taxonomic scope" value="Bacteria"/>
</dbReference>
<feature type="region of interest" description="Disordered" evidence="1">
    <location>
        <begin position="1"/>
        <end position="21"/>
    </location>
</feature>
<keyword evidence="3" id="KW-0238">DNA-binding</keyword>
<name>A0A059FLI0_9PROT</name>
<dbReference type="EMBL" id="ARYJ01000001">
    <property type="protein sequence ID" value="KCZ91343.1"/>
    <property type="molecule type" value="Genomic_DNA"/>
</dbReference>
<dbReference type="RefSeq" id="WP_051597262.1">
    <property type="nucleotide sequence ID" value="NZ_ARYJ01000001.1"/>
</dbReference>